<evidence type="ECO:0000256" key="2">
    <source>
        <dbReference type="SAM" id="Phobius"/>
    </source>
</evidence>
<dbReference type="EMBL" id="QGKX02000088">
    <property type="protein sequence ID" value="KAF3586995.1"/>
    <property type="molecule type" value="Genomic_DNA"/>
</dbReference>
<dbReference type="AlphaFoldDB" id="A0A8S9RZY2"/>
<keyword evidence="2" id="KW-0472">Membrane</keyword>
<sequence>MVWCVPMDPSTTAAGCGFEHAVGLVLRLSGWLAVMSNSVGIGWELALVLHFVFAGIWTTKERRRPRADHSSSRVADGLPAWPDHEQGRRRTSGLLDHVWKELTSRERELGFGLGKRLGFQSKSATCTVAERDGAPVIGSTSGLQRLIRLGESFNLIYCARRLGPHGLGERSL</sequence>
<name>A0A8S9RZY2_BRACR</name>
<dbReference type="Proteomes" id="UP000712600">
    <property type="component" value="Unassembled WGS sequence"/>
</dbReference>
<feature type="region of interest" description="Disordered" evidence="1">
    <location>
        <begin position="65"/>
        <end position="88"/>
    </location>
</feature>
<proteinExistence type="predicted"/>
<accession>A0A8S9RZY2</accession>
<protein>
    <submittedName>
        <fullName evidence="3">Uncharacterized protein</fullName>
    </submittedName>
</protein>
<feature type="transmembrane region" description="Helical" evidence="2">
    <location>
        <begin position="31"/>
        <end position="57"/>
    </location>
</feature>
<evidence type="ECO:0000313" key="3">
    <source>
        <dbReference type="EMBL" id="KAF3586995.1"/>
    </source>
</evidence>
<gene>
    <name evidence="3" type="ORF">F2Q69_00027168</name>
</gene>
<keyword evidence="2" id="KW-1133">Transmembrane helix</keyword>
<keyword evidence="2" id="KW-0812">Transmembrane</keyword>
<organism evidence="3 4">
    <name type="scientific">Brassica cretica</name>
    <name type="common">Mustard</name>
    <dbReference type="NCBI Taxonomy" id="69181"/>
    <lineage>
        <taxon>Eukaryota</taxon>
        <taxon>Viridiplantae</taxon>
        <taxon>Streptophyta</taxon>
        <taxon>Embryophyta</taxon>
        <taxon>Tracheophyta</taxon>
        <taxon>Spermatophyta</taxon>
        <taxon>Magnoliopsida</taxon>
        <taxon>eudicotyledons</taxon>
        <taxon>Gunneridae</taxon>
        <taxon>Pentapetalae</taxon>
        <taxon>rosids</taxon>
        <taxon>malvids</taxon>
        <taxon>Brassicales</taxon>
        <taxon>Brassicaceae</taxon>
        <taxon>Brassiceae</taxon>
        <taxon>Brassica</taxon>
    </lineage>
</organism>
<evidence type="ECO:0000313" key="4">
    <source>
        <dbReference type="Proteomes" id="UP000712600"/>
    </source>
</evidence>
<reference evidence="3" key="1">
    <citation type="submission" date="2019-12" db="EMBL/GenBank/DDBJ databases">
        <title>Genome sequencing and annotation of Brassica cretica.</title>
        <authorList>
            <person name="Studholme D.J."/>
            <person name="Sarris P."/>
        </authorList>
    </citation>
    <scope>NUCLEOTIDE SEQUENCE</scope>
    <source>
        <strain evidence="3">PFS-109/04</strain>
        <tissue evidence="3">Leaf</tissue>
    </source>
</reference>
<evidence type="ECO:0000256" key="1">
    <source>
        <dbReference type="SAM" id="MobiDB-lite"/>
    </source>
</evidence>
<comment type="caution">
    <text evidence="3">The sequence shown here is derived from an EMBL/GenBank/DDBJ whole genome shotgun (WGS) entry which is preliminary data.</text>
</comment>